<dbReference type="GO" id="GO:0046872">
    <property type="term" value="F:metal ion binding"/>
    <property type="evidence" value="ECO:0007669"/>
    <property type="project" value="UniProtKB-KW"/>
</dbReference>
<dbReference type="Pfam" id="PF01653">
    <property type="entry name" value="DNA_ligase_aden"/>
    <property type="match status" value="1"/>
</dbReference>
<evidence type="ECO:0000256" key="1">
    <source>
        <dbReference type="ARBA" id="ARBA00022598"/>
    </source>
</evidence>
<feature type="binding site" evidence="10">
    <location>
        <position position="423"/>
    </location>
    <ligand>
        <name>Zn(2+)</name>
        <dbReference type="ChEBI" id="CHEBI:29105"/>
    </ligand>
</feature>
<evidence type="ECO:0000259" key="11">
    <source>
        <dbReference type="PROSITE" id="PS50172"/>
    </source>
</evidence>
<dbReference type="InterPro" id="IPR013839">
    <property type="entry name" value="DNAligase_adenylation"/>
</dbReference>
<evidence type="ECO:0000256" key="8">
    <source>
        <dbReference type="ARBA" id="ARBA00023204"/>
    </source>
</evidence>
<dbReference type="RefSeq" id="WP_050337104.1">
    <property type="nucleotide sequence ID" value="NZ_JPSQ01000016.1"/>
</dbReference>
<dbReference type="PIRSF" id="PIRSF001604">
    <property type="entry name" value="LigA"/>
    <property type="match status" value="1"/>
</dbReference>
<comment type="similarity">
    <text evidence="10">Belongs to the NAD-dependent DNA ligase family. LigA subfamily.</text>
</comment>
<dbReference type="AlphaFoldDB" id="A0A0L0MJ60"/>
<dbReference type="InterPro" id="IPR001357">
    <property type="entry name" value="BRCT_dom"/>
</dbReference>
<keyword evidence="5 10" id="KW-0862">Zinc</keyword>
<dbReference type="SUPFAM" id="SSF50249">
    <property type="entry name" value="Nucleic acid-binding proteins"/>
    <property type="match status" value="1"/>
</dbReference>
<dbReference type="Gene3D" id="1.10.150.20">
    <property type="entry name" value="5' to 3' exonuclease, C-terminal subdomain"/>
    <property type="match status" value="2"/>
</dbReference>
<organism evidence="12 13">
    <name type="scientific">Candidatus Phytoplasma phoenicium</name>
    <dbReference type="NCBI Taxonomy" id="198422"/>
    <lineage>
        <taxon>Bacteria</taxon>
        <taxon>Bacillati</taxon>
        <taxon>Mycoplasmatota</taxon>
        <taxon>Mollicutes</taxon>
        <taxon>Acholeplasmatales</taxon>
        <taxon>Acholeplasmataceae</taxon>
        <taxon>Candidatus Phytoplasma</taxon>
        <taxon>16SrIX (Pigeon pea witches'-broom group)</taxon>
    </lineage>
</organism>
<dbReference type="CDD" id="cd00114">
    <property type="entry name" value="LIGANc"/>
    <property type="match status" value="1"/>
</dbReference>
<dbReference type="GO" id="GO:0003911">
    <property type="term" value="F:DNA ligase (NAD+) activity"/>
    <property type="evidence" value="ECO:0007669"/>
    <property type="project" value="UniProtKB-UniRule"/>
</dbReference>
<evidence type="ECO:0000313" key="13">
    <source>
        <dbReference type="Proteomes" id="UP000037086"/>
    </source>
</evidence>
<keyword evidence="7 10" id="KW-0520">NAD</keyword>
<dbReference type="SUPFAM" id="SSF52113">
    <property type="entry name" value="BRCT domain"/>
    <property type="match status" value="1"/>
</dbReference>
<dbReference type="SUPFAM" id="SSF47781">
    <property type="entry name" value="RuvA domain 2-like"/>
    <property type="match status" value="1"/>
</dbReference>
<evidence type="ECO:0000256" key="7">
    <source>
        <dbReference type="ARBA" id="ARBA00023027"/>
    </source>
</evidence>
<dbReference type="InterPro" id="IPR013840">
    <property type="entry name" value="DNAligase_N"/>
</dbReference>
<keyword evidence="13" id="KW-1185">Reference proteome</keyword>
<dbReference type="PROSITE" id="PS50172">
    <property type="entry name" value="BRCT"/>
    <property type="match status" value="1"/>
</dbReference>
<dbReference type="Gene3D" id="2.40.50.140">
    <property type="entry name" value="Nucleic acid-binding proteins"/>
    <property type="match status" value="1"/>
</dbReference>
<evidence type="ECO:0000256" key="4">
    <source>
        <dbReference type="ARBA" id="ARBA00022763"/>
    </source>
</evidence>
<dbReference type="HAMAP" id="MF_01588">
    <property type="entry name" value="DNA_ligase_A"/>
    <property type="match status" value="1"/>
</dbReference>
<feature type="binding site" evidence="10">
    <location>
        <begin position="33"/>
        <end position="37"/>
    </location>
    <ligand>
        <name>NAD(+)</name>
        <dbReference type="ChEBI" id="CHEBI:57540"/>
    </ligand>
</feature>
<keyword evidence="6 10" id="KW-0460">Magnesium</keyword>
<dbReference type="NCBIfam" id="NF005932">
    <property type="entry name" value="PRK07956.1"/>
    <property type="match status" value="1"/>
</dbReference>
<dbReference type="InterPro" id="IPR001679">
    <property type="entry name" value="DNA_ligase"/>
</dbReference>
<evidence type="ECO:0000256" key="2">
    <source>
        <dbReference type="ARBA" id="ARBA00022705"/>
    </source>
</evidence>
<comment type="cofactor">
    <cofactor evidence="10">
        <name>Mg(2+)</name>
        <dbReference type="ChEBI" id="CHEBI:18420"/>
    </cofactor>
    <cofactor evidence="10">
        <name>Mn(2+)</name>
        <dbReference type="ChEBI" id="CHEBI:29035"/>
    </cofactor>
</comment>
<dbReference type="InterPro" id="IPR010994">
    <property type="entry name" value="RuvA_2-like"/>
</dbReference>
<dbReference type="Proteomes" id="UP000037086">
    <property type="component" value="Unassembled WGS sequence"/>
</dbReference>
<dbReference type="Gene3D" id="3.40.50.10190">
    <property type="entry name" value="BRCT domain"/>
    <property type="match status" value="1"/>
</dbReference>
<dbReference type="SMART" id="SM00292">
    <property type="entry name" value="BRCT"/>
    <property type="match status" value="1"/>
</dbReference>
<dbReference type="FunFam" id="1.10.150.20:FF:000006">
    <property type="entry name" value="DNA ligase"/>
    <property type="match status" value="1"/>
</dbReference>
<comment type="caution">
    <text evidence="12">The sequence shown here is derived from an EMBL/GenBank/DDBJ whole genome shotgun (WGS) entry which is preliminary data.</text>
</comment>
<evidence type="ECO:0000256" key="5">
    <source>
        <dbReference type="ARBA" id="ARBA00022833"/>
    </source>
</evidence>
<dbReference type="EC" id="6.5.1.2" evidence="10"/>
<evidence type="ECO:0000256" key="10">
    <source>
        <dbReference type="HAMAP-Rule" id="MF_01588"/>
    </source>
</evidence>
<dbReference type="InterPro" id="IPR041663">
    <property type="entry name" value="DisA/LigA_HHH"/>
</dbReference>
<dbReference type="InterPro" id="IPR012340">
    <property type="entry name" value="NA-bd_OB-fold"/>
</dbReference>
<dbReference type="GO" id="GO:0005829">
    <property type="term" value="C:cytosol"/>
    <property type="evidence" value="ECO:0007669"/>
    <property type="project" value="TreeGrafter"/>
</dbReference>
<keyword evidence="8 10" id="KW-0234">DNA repair</keyword>
<comment type="catalytic activity">
    <reaction evidence="9 10">
        <text>NAD(+) + (deoxyribonucleotide)n-3'-hydroxyl + 5'-phospho-(deoxyribonucleotide)m = (deoxyribonucleotide)n+m + AMP + beta-nicotinamide D-nucleotide.</text>
        <dbReference type="EC" id="6.5.1.2"/>
    </reaction>
</comment>
<dbReference type="GO" id="GO:0006281">
    <property type="term" value="P:DNA repair"/>
    <property type="evidence" value="ECO:0007669"/>
    <property type="project" value="UniProtKB-KW"/>
</dbReference>
<dbReference type="NCBIfam" id="TIGR00575">
    <property type="entry name" value="dnlj"/>
    <property type="match status" value="1"/>
</dbReference>
<feature type="active site" description="N6-AMP-lysine intermediate" evidence="10">
    <location>
        <position position="113"/>
    </location>
</feature>
<evidence type="ECO:0000256" key="6">
    <source>
        <dbReference type="ARBA" id="ARBA00022842"/>
    </source>
</evidence>
<feature type="binding site" evidence="10">
    <location>
        <position position="168"/>
    </location>
    <ligand>
        <name>NAD(+)</name>
        <dbReference type="ChEBI" id="CHEBI:57540"/>
    </ligand>
</feature>
<dbReference type="OrthoDB" id="9759736at2"/>
<dbReference type="InterPro" id="IPR004150">
    <property type="entry name" value="NAD_DNA_ligase_OB"/>
</dbReference>
<protein>
    <recommendedName>
        <fullName evidence="10">DNA ligase</fullName>
        <ecNumber evidence="10">6.5.1.2</ecNumber>
    </recommendedName>
    <alternativeName>
        <fullName evidence="10">Polydeoxyribonucleotide synthase [NAD(+)]</fullName>
    </alternativeName>
</protein>
<dbReference type="Gene3D" id="1.10.287.610">
    <property type="entry name" value="Helix hairpin bin"/>
    <property type="match status" value="1"/>
</dbReference>
<feature type="binding site" evidence="10">
    <location>
        <position position="111"/>
    </location>
    <ligand>
        <name>NAD(+)</name>
        <dbReference type="ChEBI" id="CHEBI:57540"/>
    </ligand>
</feature>
<reference evidence="12 13" key="1">
    <citation type="journal article" date="2015" name="BMC Microbiol.">
        <title>'Candidatus Phytoplasma phoenicium' associated with almond witches'-broom disease: from draft genome to genetic diversity among strain populations.</title>
        <authorList>
            <person name="Quaglino F."/>
            <person name="Kube M."/>
            <person name="Jawhari M."/>
            <person name="Abou-Jawdah Y."/>
            <person name="Siewert C."/>
            <person name="Choueiri E."/>
            <person name="Sobh H."/>
            <person name="Casati P."/>
            <person name="Tedeschi R."/>
            <person name="Molino Lova M."/>
            <person name="Alma A."/>
            <person name="Bianco P.A."/>
        </authorList>
    </citation>
    <scope>NUCLEOTIDE SEQUENCE [LARGE SCALE GENOMIC DNA]</scope>
    <source>
        <strain evidence="12 13">SA213</strain>
    </source>
</reference>
<dbReference type="SMART" id="SM00532">
    <property type="entry name" value="LIGANc"/>
    <property type="match status" value="1"/>
</dbReference>
<dbReference type="PANTHER" id="PTHR23389:SF9">
    <property type="entry name" value="DNA LIGASE"/>
    <property type="match status" value="1"/>
</dbReference>
<dbReference type="Pfam" id="PF12826">
    <property type="entry name" value="HHH_2"/>
    <property type="match status" value="1"/>
</dbReference>
<feature type="binding site" evidence="10">
    <location>
        <position position="134"/>
    </location>
    <ligand>
        <name>NAD(+)</name>
        <dbReference type="ChEBI" id="CHEBI:57540"/>
    </ligand>
</feature>
<accession>A0A0L0MJ60</accession>
<feature type="binding site" evidence="10">
    <location>
        <position position="283"/>
    </location>
    <ligand>
        <name>NAD(+)</name>
        <dbReference type="ChEBI" id="CHEBI:57540"/>
    </ligand>
</feature>
<feature type="binding site" evidence="10">
    <location>
        <position position="400"/>
    </location>
    <ligand>
        <name>Zn(2+)</name>
        <dbReference type="ChEBI" id="CHEBI:29105"/>
    </ligand>
</feature>
<feature type="binding site" evidence="10">
    <location>
        <position position="403"/>
    </location>
    <ligand>
        <name>Zn(2+)</name>
        <dbReference type="ChEBI" id="CHEBI:29105"/>
    </ligand>
</feature>
<dbReference type="Pfam" id="PF00533">
    <property type="entry name" value="BRCT"/>
    <property type="match status" value="1"/>
</dbReference>
<dbReference type="PANTHER" id="PTHR23389">
    <property type="entry name" value="CHROMOSOME TRANSMISSION FIDELITY FACTOR 18"/>
    <property type="match status" value="1"/>
</dbReference>
<dbReference type="FunFam" id="3.30.470.30:FF:000001">
    <property type="entry name" value="DNA ligase"/>
    <property type="match status" value="1"/>
</dbReference>
<dbReference type="InterPro" id="IPR036420">
    <property type="entry name" value="BRCT_dom_sf"/>
</dbReference>
<gene>
    <name evidence="10 12" type="primary">ligA</name>
    <name evidence="12" type="ORF">AlmWB_01240</name>
</gene>
<dbReference type="SUPFAM" id="SSF56091">
    <property type="entry name" value="DNA ligase/mRNA capping enzyme, catalytic domain"/>
    <property type="match status" value="1"/>
</dbReference>
<dbReference type="CDD" id="cd17748">
    <property type="entry name" value="BRCT_DNA_ligase_like"/>
    <property type="match status" value="1"/>
</dbReference>
<dbReference type="PATRIC" id="fig|198422.3.peg.36"/>
<feature type="binding site" evidence="10">
    <location>
        <begin position="82"/>
        <end position="83"/>
    </location>
    <ligand>
        <name>NAD(+)</name>
        <dbReference type="ChEBI" id="CHEBI:57540"/>
    </ligand>
</feature>
<dbReference type="Gene3D" id="3.30.470.30">
    <property type="entry name" value="DNA ligase/mRNA capping enzyme"/>
    <property type="match status" value="1"/>
</dbReference>
<proteinExistence type="inferred from homology"/>
<feature type="binding site" evidence="10">
    <location>
        <position position="307"/>
    </location>
    <ligand>
        <name>NAD(+)</name>
        <dbReference type="ChEBI" id="CHEBI:57540"/>
    </ligand>
</feature>
<keyword evidence="2 10" id="KW-0235">DNA replication</keyword>
<keyword evidence="4 10" id="KW-0227">DNA damage</keyword>
<dbReference type="EMBL" id="JPSQ01000016">
    <property type="protein sequence ID" value="KND62682.1"/>
    <property type="molecule type" value="Genomic_DNA"/>
</dbReference>
<dbReference type="Pfam" id="PF03120">
    <property type="entry name" value="OB_DNA_ligase"/>
    <property type="match status" value="1"/>
</dbReference>
<name>A0A0L0MJ60_9MOLU</name>
<dbReference type="GO" id="GO:0006260">
    <property type="term" value="P:DNA replication"/>
    <property type="evidence" value="ECO:0007669"/>
    <property type="project" value="UniProtKB-KW"/>
</dbReference>
<feature type="domain" description="BRCT" evidence="11">
    <location>
        <begin position="585"/>
        <end position="661"/>
    </location>
</feature>
<evidence type="ECO:0000256" key="3">
    <source>
        <dbReference type="ARBA" id="ARBA00022723"/>
    </source>
</evidence>
<keyword evidence="10" id="KW-0464">Manganese</keyword>
<dbReference type="Gene3D" id="6.20.10.30">
    <property type="match status" value="1"/>
</dbReference>
<comment type="function">
    <text evidence="10">DNA ligase that catalyzes the formation of phosphodiester linkages between 5'-phosphoryl and 3'-hydroxyl groups in double-stranded DNA using NAD as a coenzyme and as the energy source for the reaction. It is essential for DNA replication and repair of damaged DNA.</text>
</comment>
<evidence type="ECO:0000256" key="9">
    <source>
        <dbReference type="ARBA" id="ARBA00034005"/>
    </source>
</evidence>
<keyword evidence="1 10" id="KW-0436">Ligase</keyword>
<feature type="binding site" evidence="10">
    <location>
        <position position="418"/>
    </location>
    <ligand>
        <name>Zn(2+)</name>
        <dbReference type="ChEBI" id="CHEBI:29105"/>
    </ligand>
</feature>
<keyword evidence="3 10" id="KW-0479">Metal-binding</keyword>
<evidence type="ECO:0000313" key="12">
    <source>
        <dbReference type="EMBL" id="KND62682.1"/>
    </source>
</evidence>
<sequence length="674" mass="78521">MTEKIKQRIKFLTNTLQQANYEYYQLSQTTLTDQQYDSLLKELIMLEQKYPHFKLNYSPTFRVNGFLSKKFTKIIHDTPMLSLNNVFDFSELKNFYKNILKKFPHCQFITEFKIDGVAISLKYEKGTLIQGATRGNGYIGEVITNNIKTIKNIPLKLQQDIDLEVRGEIFFNYAAFHNLNQIQQKNNKTLFANPRNAASGTLRQLNSSITAKRNLLSFIYTMVNPPQYIQTQKDALEFLKKLGFNVNPHYYLINSFEQLVTIIKQYETLKKQLSYDIDGVVIKINDLTLYPRIGYTSKFPKWAIAYKFNSSQNETIVQKISFQIGRTGSITPIAELLPVMVSGSLISRVTLHNFNYIKKKDIRINDFVLIHKSGSVIPEIIEVIKTKRTNQQPFNMIDNCPFCNYQLTKYPDEVDYFCLNENCDEQKIKKIIHFVSRPAMDINILGEKTLNLFFKNKLVQSISDLYLLKQRRTQLSQLPGFKMKKISNILTGVEKSKNQSFERLLFALGIKHVGSKIAKVLTKTFHHIDHLKKAKLEQMLKIPEIGAEISKSVKKYFSNPQNLQEIDLLKKHGLKFYVSETKDKTFNNFFSQKKVVLTGTFEFYSRTQLTKLLEQYGAYVLNFINKKIDYLIYSQKDSVKFIKAQKFGIPMIDENYLMKLLTNIINEKQVKNEN</sequence>